<evidence type="ECO:0000259" key="1">
    <source>
        <dbReference type="Pfam" id="PF18480"/>
    </source>
</evidence>
<proteinExistence type="predicted"/>
<dbReference type="STRING" id="316056.RPC_4900"/>
<dbReference type="eggNOG" id="COG4634">
    <property type="taxonomic scope" value="Bacteria"/>
</dbReference>
<accession>Q20WR4</accession>
<name>Q20WR4_RHOPB</name>
<dbReference type="EMBL" id="CP000301">
    <property type="protein sequence ID" value="ABD90422.1"/>
    <property type="molecule type" value="Genomic_DNA"/>
</dbReference>
<protein>
    <recommendedName>
        <fullName evidence="1">DUF5615 domain-containing protein</fullName>
    </recommendedName>
</protein>
<organism evidence="2">
    <name type="scientific">Rhodopseudomonas palustris (strain BisB18)</name>
    <dbReference type="NCBI Taxonomy" id="316056"/>
    <lineage>
        <taxon>Bacteria</taxon>
        <taxon>Pseudomonadati</taxon>
        <taxon>Pseudomonadota</taxon>
        <taxon>Alphaproteobacteria</taxon>
        <taxon>Hyphomicrobiales</taxon>
        <taxon>Nitrobacteraceae</taxon>
        <taxon>Rhodopseudomonas</taxon>
    </lineage>
</organism>
<dbReference type="HOGENOM" id="CLU_141039_0_0_5"/>
<dbReference type="Pfam" id="PF18480">
    <property type="entry name" value="DUF5615"/>
    <property type="match status" value="1"/>
</dbReference>
<sequence>MGRGDLRARLEIHRAEPGGALNARFLIDECLSVALVAAAKARGFDADHVTYIGKAGWQDWNLARFAVAHNYVIVTNNRRDFLKQYAKLEIHDGLVVLIPLTKRDEQIRLFAKVLEVFVARNADLVNMLIEVAPDGSVHLRNWTAEDHDIGHIAKPIWP</sequence>
<gene>
    <name evidence="2" type="ordered locus">RPC_4900</name>
</gene>
<dbReference type="AlphaFoldDB" id="Q20WR4"/>
<dbReference type="InterPro" id="IPR041049">
    <property type="entry name" value="DUF5615"/>
</dbReference>
<feature type="domain" description="DUF5615" evidence="1">
    <location>
        <begin position="24"/>
        <end position="117"/>
    </location>
</feature>
<dbReference type="KEGG" id="rpc:RPC_4900"/>
<evidence type="ECO:0000313" key="2">
    <source>
        <dbReference type="EMBL" id="ABD90422.1"/>
    </source>
</evidence>
<reference evidence="2" key="1">
    <citation type="submission" date="2006-03" db="EMBL/GenBank/DDBJ databases">
        <title>Complete sequence of Rhodopseudomonas palustris BisB18.</title>
        <authorList>
            <consortium name="US DOE Joint Genome Institute"/>
            <person name="Copeland A."/>
            <person name="Lucas S."/>
            <person name="Lapidus A."/>
            <person name="Barry K."/>
            <person name="Detter J.C."/>
            <person name="Glavina del Rio T."/>
            <person name="Hammon N."/>
            <person name="Israni S."/>
            <person name="Dalin E."/>
            <person name="Tice H."/>
            <person name="Pitluck S."/>
            <person name="Chain P."/>
            <person name="Malfatti S."/>
            <person name="Shin M."/>
            <person name="Vergez L."/>
            <person name="Schmutz J."/>
            <person name="Larimer F."/>
            <person name="Land M."/>
            <person name="Hauser L."/>
            <person name="Pelletier D.A."/>
            <person name="Kyrpides N."/>
            <person name="Anderson I."/>
            <person name="Oda Y."/>
            <person name="Harwood C.S."/>
            <person name="Richardson P."/>
        </authorList>
    </citation>
    <scope>NUCLEOTIDE SEQUENCE [LARGE SCALE GENOMIC DNA]</scope>
    <source>
        <strain evidence="2">BisB18</strain>
    </source>
</reference>